<dbReference type="EMBL" id="JACTNZ010000002">
    <property type="protein sequence ID" value="KAG5563450.1"/>
    <property type="molecule type" value="Genomic_DNA"/>
</dbReference>
<evidence type="ECO:0000313" key="2">
    <source>
        <dbReference type="Proteomes" id="UP000823749"/>
    </source>
</evidence>
<reference evidence="1" key="1">
    <citation type="submission" date="2020-08" db="EMBL/GenBank/DDBJ databases">
        <title>Plant Genome Project.</title>
        <authorList>
            <person name="Zhang R.-G."/>
        </authorList>
    </citation>
    <scope>NUCLEOTIDE SEQUENCE</scope>
    <source>
        <strain evidence="1">WSP0</strain>
        <tissue evidence="1">Leaf</tissue>
    </source>
</reference>
<sequence>MGAAQAMKRIPRIKFPQRHPKPSALTLVVHKSLLTRSPETEIVQLKYSCNNSTGSTPHPQDASTAGNATNTLFMKSAPSNTTVGGKASMQPKRTPVSQEEIEAVLETGKSQTSILPKYQVQSAVSLYLHSVQSKLNAIRQLTCFLGMGFGNLGKWVLGGELQCLAKEVGFVKLKGCERERSSHGIGIVKNSMEREGEARE</sequence>
<proteinExistence type="predicted"/>
<protein>
    <submittedName>
        <fullName evidence="1">Uncharacterized protein</fullName>
    </submittedName>
</protein>
<dbReference type="PANTHER" id="PTHR35751">
    <property type="match status" value="1"/>
</dbReference>
<dbReference type="AlphaFoldDB" id="A0AAV6LFI2"/>
<dbReference type="Proteomes" id="UP000823749">
    <property type="component" value="Chromosome 2"/>
</dbReference>
<name>A0AAV6LFI2_9ERIC</name>
<gene>
    <name evidence="1" type="ORF">RHGRI_006018</name>
</gene>
<comment type="caution">
    <text evidence="1">The sequence shown here is derived from an EMBL/GenBank/DDBJ whole genome shotgun (WGS) entry which is preliminary data.</text>
</comment>
<dbReference type="PANTHER" id="PTHR35751:SF3">
    <property type="entry name" value="OS06G0530200 PROTEIN"/>
    <property type="match status" value="1"/>
</dbReference>
<accession>A0AAV6LFI2</accession>
<evidence type="ECO:0000313" key="1">
    <source>
        <dbReference type="EMBL" id="KAG5563450.1"/>
    </source>
</evidence>
<keyword evidence="2" id="KW-1185">Reference proteome</keyword>
<organism evidence="1 2">
    <name type="scientific">Rhododendron griersonianum</name>
    <dbReference type="NCBI Taxonomy" id="479676"/>
    <lineage>
        <taxon>Eukaryota</taxon>
        <taxon>Viridiplantae</taxon>
        <taxon>Streptophyta</taxon>
        <taxon>Embryophyta</taxon>
        <taxon>Tracheophyta</taxon>
        <taxon>Spermatophyta</taxon>
        <taxon>Magnoliopsida</taxon>
        <taxon>eudicotyledons</taxon>
        <taxon>Gunneridae</taxon>
        <taxon>Pentapetalae</taxon>
        <taxon>asterids</taxon>
        <taxon>Ericales</taxon>
        <taxon>Ericaceae</taxon>
        <taxon>Ericoideae</taxon>
        <taxon>Rhodoreae</taxon>
        <taxon>Rhododendron</taxon>
    </lineage>
</organism>